<dbReference type="EMBL" id="JACNJD010000233">
    <property type="protein sequence ID" value="MBC8177756.1"/>
    <property type="molecule type" value="Genomic_DNA"/>
</dbReference>
<feature type="transmembrane region" description="Helical" evidence="6">
    <location>
        <begin position="7"/>
        <end position="27"/>
    </location>
</feature>
<evidence type="ECO:0000256" key="1">
    <source>
        <dbReference type="ARBA" id="ARBA00004651"/>
    </source>
</evidence>
<keyword evidence="3 6" id="KW-0812">Transmembrane</keyword>
<sequence length="331" mass="36065">MNRIFRWILWIAGIIILLLYPWLFGIYDTNVFVLFAIFALFAVSFNLLLGFTGLLSFGHAMFFGVGGYGTAIALTRIEGLALLPAVGIGVLAAILLALILCPLLVRVSGTAFAMLTLAFGQLLYVLALKLRDLTGGEDGVGGFPIPPFTIPGVVSIDMTDPLKFYYFAMAVIILSIWVLWFFTKTPLGSVMVGIRDNANRVDYLGFKVPQTKAVILVFSGAFAGVAGSIYAIFQNLISADDAFHVMNSFAPVLMTMIGGVASFFGPIWGSAIFAIIDEVTTRYTERVELVIGVILILVILFAPMGFVGFYRIVKEKWSSRRSSKATMEVSS</sequence>
<dbReference type="InterPro" id="IPR043428">
    <property type="entry name" value="LivM-like"/>
</dbReference>
<accession>A0A8J6T8N7</accession>
<keyword evidence="2" id="KW-1003">Cell membrane</keyword>
<feature type="transmembrane region" description="Helical" evidence="6">
    <location>
        <begin position="245"/>
        <end position="269"/>
    </location>
</feature>
<organism evidence="7 8">
    <name type="scientific">Candidatus Desulfacyla euxinica</name>
    <dbReference type="NCBI Taxonomy" id="2841693"/>
    <lineage>
        <taxon>Bacteria</taxon>
        <taxon>Deltaproteobacteria</taxon>
        <taxon>Candidatus Desulfacyla</taxon>
    </lineage>
</organism>
<keyword evidence="5 6" id="KW-0472">Membrane</keyword>
<evidence type="ECO:0000256" key="3">
    <source>
        <dbReference type="ARBA" id="ARBA00022692"/>
    </source>
</evidence>
<evidence type="ECO:0000256" key="6">
    <source>
        <dbReference type="SAM" id="Phobius"/>
    </source>
</evidence>
<dbReference type="CDD" id="cd06581">
    <property type="entry name" value="TM_PBP1_LivM_like"/>
    <property type="match status" value="1"/>
</dbReference>
<dbReference type="GO" id="GO:0015658">
    <property type="term" value="F:branched-chain amino acid transmembrane transporter activity"/>
    <property type="evidence" value="ECO:0007669"/>
    <property type="project" value="InterPro"/>
</dbReference>
<gene>
    <name evidence="7" type="ORF">H8E19_10160</name>
</gene>
<evidence type="ECO:0000256" key="5">
    <source>
        <dbReference type="ARBA" id="ARBA00023136"/>
    </source>
</evidence>
<dbReference type="PANTHER" id="PTHR30482:SF17">
    <property type="entry name" value="ABC TRANSPORTER ATP-BINDING PROTEIN"/>
    <property type="match status" value="1"/>
</dbReference>
<feature type="transmembrane region" description="Helical" evidence="6">
    <location>
        <begin position="289"/>
        <end position="313"/>
    </location>
</feature>
<dbReference type="GO" id="GO:0005886">
    <property type="term" value="C:plasma membrane"/>
    <property type="evidence" value="ECO:0007669"/>
    <property type="project" value="UniProtKB-SubCell"/>
</dbReference>
<dbReference type="Proteomes" id="UP000650524">
    <property type="component" value="Unassembled WGS sequence"/>
</dbReference>
<evidence type="ECO:0000313" key="8">
    <source>
        <dbReference type="Proteomes" id="UP000650524"/>
    </source>
</evidence>
<dbReference type="AlphaFoldDB" id="A0A8J6T8N7"/>
<comment type="subcellular location">
    <subcellularLocation>
        <location evidence="1">Cell membrane</location>
        <topology evidence="1">Multi-pass membrane protein</topology>
    </subcellularLocation>
</comment>
<feature type="transmembrane region" description="Helical" evidence="6">
    <location>
        <begin position="164"/>
        <end position="182"/>
    </location>
</feature>
<comment type="caution">
    <text evidence="7">The sequence shown here is derived from an EMBL/GenBank/DDBJ whole genome shotgun (WGS) entry which is preliminary data.</text>
</comment>
<keyword evidence="4 6" id="KW-1133">Transmembrane helix</keyword>
<feature type="transmembrane region" description="Helical" evidence="6">
    <location>
        <begin position="111"/>
        <end position="128"/>
    </location>
</feature>
<evidence type="ECO:0000256" key="4">
    <source>
        <dbReference type="ARBA" id="ARBA00022989"/>
    </source>
</evidence>
<evidence type="ECO:0000313" key="7">
    <source>
        <dbReference type="EMBL" id="MBC8177756.1"/>
    </source>
</evidence>
<feature type="transmembrane region" description="Helical" evidence="6">
    <location>
        <begin position="79"/>
        <end position="105"/>
    </location>
</feature>
<feature type="transmembrane region" description="Helical" evidence="6">
    <location>
        <begin position="33"/>
        <end position="58"/>
    </location>
</feature>
<feature type="transmembrane region" description="Helical" evidence="6">
    <location>
        <begin position="213"/>
        <end position="233"/>
    </location>
</feature>
<evidence type="ECO:0000256" key="2">
    <source>
        <dbReference type="ARBA" id="ARBA00022475"/>
    </source>
</evidence>
<proteinExistence type="predicted"/>
<dbReference type="InterPro" id="IPR001851">
    <property type="entry name" value="ABC_transp_permease"/>
</dbReference>
<dbReference type="Pfam" id="PF02653">
    <property type="entry name" value="BPD_transp_2"/>
    <property type="match status" value="1"/>
</dbReference>
<dbReference type="PANTHER" id="PTHR30482">
    <property type="entry name" value="HIGH-AFFINITY BRANCHED-CHAIN AMINO ACID TRANSPORT SYSTEM PERMEASE"/>
    <property type="match status" value="1"/>
</dbReference>
<protein>
    <submittedName>
        <fullName evidence="7">Branched-chain amino acid ABC transporter permease</fullName>
    </submittedName>
</protein>
<name>A0A8J6T8N7_9DELT</name>
<reference evidence="7 8" key="1">
    <citation type="submission" date="2020-08" db="EMBL/GenBank/DDBJ databases">
        <title>Bridging the membrane lipid divide: bacteria of the FCB group superphylum have the potential to synthesize archaeal ether lipids.</title>
        <authorList>
            <person name="Villanueva L."/>
            <person name="Von Meijenfeldt F.A.B."/>
            <person name="Westbye A.B."/>
            <person name="Yadav S."/>
            <person name="Hopmans E.C."/>
            <person name="Dutilh B.E."/>
            <person name="Sinninghe Damste J.S."/>
        </authorList>
    </citation>
    <scope>NUCLEOTIDE SEQUENCE [LARGE SCALE GENOMIC DNA]</scope>
    <source>
        <strain evidence="7">NIOZ-UU27</strain>
    </source>
</reference>